<evidence type="ECO:0000256" key="3">
    <source>
        <dbReference type="ARBA" id="ARBA00023004"/>
    </source>
</evidence>
<keyword evidence="2" id="KW-0479">Metal-binding</keyword>
<evidence type="ECO:0008006" key="7">
    <source>
        <dbReference type="Google" id="ProtNLM"/>
    </source>
</evidence>
<dbReference type="SUPFAM" id="SSF48613">
    <property type="entry name" value="Heme oxygenase-like"/>
    <property type="match status" value="1"/>
</dbReference>
<keyword evidence="6" id="KW-1185">Reference proteome</keyword>
<gene>
    <name evidence="5" type="ORF">LTR05_005953</name>
</gene>
<evidence type="ECO:0000256" key="1">
    <source>
        <dbReference type="ARBA" id="ARBA00022617"/>
    </source>
</evidence>
<evidence type="ECO:0000256" key="4">
    <source>
        <dbReference type="SAM" id="Coils"/>
    </source>
</evidence>
<name>A0AAN7SWD3_9EURO</name>
<dbReference type="PANTHER" id="PTHR10720:SF0">
    <property type="entry name" value="HEME OXYGENASE"/>
    <property type="match status" value="1"/>
</dbReference>
<evidence type="ECO:0000313" key="6">
    <source>
        <dbReference type="Proteomes" id="UP001309876"/>
    </source>
</evidence>
<dbReference type="Gene3D" id="1.20.910.10">
    <property type="entry name" value="Heme oxygenase-like"/>
    <property type="match status" value="1"/>
</dbReference>
<reference evidence="5 6" key="1">
    <citation type="submission" date="2023-08" db="EMBL/GenBank/DDBJ databases">
        <title>Black Yeasts Isolated from many extreme environments.</title>
        <authorList>
            <person name="Coleine C."/>
            <person name="Stajich J.E."/>
            <person name="Selbmann L."/>
        </authorList>
    </citation>
    <scope>NUCLEOTIDE SEQUENCE [LARGE SCALE GENOMIC DNA]</scope>
    <source>
        <strain evidence="5 6">CCFEE 5910</strain>
    </source>
</reference>
<dbReference type="GO" id="GO:0004392">
    <property type="term" value="F:heme oxygenase (decyclizing) activity"/>
    <property type="evidence" value="ECO:0007669"/>
    <property type="project" value="InterPro"/>
</dbReference>
<dbReference type="InterPro" id="IPR016053">
    <property type="entry name" value="Haem_Oase-like"/>
</dbReference>
<dbReference type="GO" id="GO:0006788">
    <property type="term" value="P:heme oxidation"/>
    <property type="evidence" value="ECO:0007669"/>
    <property type="project" value="InterPro"/>
</dbReference>
<dbReference type="Proteomes" id="UP001309876">
    <property type="component" value="Unassembled WGS sequence"/>
</dbReference>
<dbReference type="InterPro" id="IPR016084">
    <property type="entry name" value="Haem_Oase-like_multi-hlx"/>
</dbReference>
<protein>
    <recommendedName>
        <fullName evidence="7">Heme oxygenase</fullName>
    </recommendedName>
</protein>
<proteinExistence type="predicted"/>
<keyword evidence="4" id="KW-0175">Coiled coil</keyword>
<dbReference type="PANTHER" id="PTHR10720">
    <property type="entry name" value="HEME OXYGENASE"/>
    <property type="match status" value="1"/>
</dbReference>
<dbReference type="InterPro" id="IPR002051">
    <property type="entry name" value="Haem_Oase"/>
</dbReference>
<dbReference type="EMBL" id="JAVRRJ010000006">
    <property type="protein sequence ID" value="KAK5083451.1"/>
    <property type="molecule type" value="Genomic_DNA"/>
</dbReference>
<evidence type="ECO:0000256" key="2">
    <source>
        <dbReference type="ARBA" id="ARBA00022723"/>
    </source>
</evidence>
<keyword evidence="3" id="KW-0408">Iron</keyword>
<dbReference type="CDD" id="cd19165">
    <property type="entry name" value="HemeO"/>
    <property type="match status" value="1"/>
</dbReference>
<dbReference type="GO" id="GO:0046872">
    <property type="term" value="F:metal ion binding"/>
    <property type="evidence" value="ECO:0007669"/>
    <property type="project" value="UniProtKB-KW"/>
</dbReference>
<dbReference type="AlphaFoldDB" id="A0AAN7SWD3"/>
<dbReference type="Pfam" id="PF01126">
    <property type="entry name" value="Heme_oxygenase"/>
    <property type="match status" value="1"/>
</dbReference>
<organism evidence="5 6">
    <name type="scientific">Lithohypha guttulata</name>
    <dbReference type="NCBI Taxonomy" id="1690604"/>
    <lineage>
        <taxon>Eukaryota</taxon>
        <taxon>Fungi</taxon>
        <taxon>Dikarya</taxon>
        <taxon>Ascomycota</taxon>
        <taxon>Pezizomycotina</taxon>
        <taxon>Eurotiomycetes</taxon>
        <taxon>Chaetothyriomycetidae</taxon>
        <taxon>Chaetothyriales</taxon>
        <taxon>Trichomeriaceae</taxon>
        <taxon>Lithohypha</taxon>
    </lineage>
</organism>
<feature type="coiled-coil region" evidence="4">
    <location>
        <begin position="81"/>
        <end position="111"/>
    </location>
</feature>
<evidence type="ECO:0000313" key="5">
    <source>
        <dbReference type="EMBL" id="KAK5083451.1"/>
    </source>
</evidence>
<comment type="caution">
    <text evidence="5">The sequence shown here is derived from an EMBL/GenBank/DDBJ whole genome shotgun (WGS) entry which is preliminary data.</text>
</comment>
<keyword evidence="1" id="KW-0349">Heme</keyword>
<accession>A0AAN7SWD3</accession>
<sequence>MTRFPLCLPPHATDPMTYHLGMLVFSQIFKQFERSIDLVLAEFAQSRTSLLKDDCRARHIRVVKRQYTKELLRSQNTQHDQELLSRRLKRTESTNELLEQLEEKLNTQAESHAGYIGSHIQEKPYLALAYTWTMYLALFNGGRYLQKLLAAAGPKFWRESSRFDSTNQSSECEVTTAYSALSFWHFDEATEDDPQAEQLKQKFKRNFDEASLLLTAAEIEEVVQEARSVFELCLRLIQMLDEAMLEMEQIQNQPEDTVAYARPLQSGVFEKLWQGSSRSIVGPACDFAGWHWTRSAGSEVKVAERQKLALPVR</sequence>